<sequence length="451" mass="49592">MLNGCSNKFERINHQNENPLSALVPEQVIAIIPSFTLESGVTLKNVPVAYTTRGKLSTERDNVMVICHALTGTADIGGWWGPLIGSSGRALDLSRFFIICMNSLGSPYGTASPVTCKDGQSQNEVYGPHFPLTTIRDDVNLHKMVLDDLEIKQVAVVIGGSMGGMLSLEWAFFGKDYVRSIIPIATSSCHSAWGIGWGESQRQSIFADSKYNNGFYSSSDPPVNGLCAARMSALLTYRSRDSFEARFGRKTLERDKNQLPMGQPMAHLSEEIHGSLHNDGNSSYSNDSLCQPSLNSKINCGINVQFSNNHAPNATTKFSYSDEKNRSTCFSAQSYLRYQGLKFTKRFDANCYIALTRKMDSHDLSRSRSSSIREALALIQQPVLVLGIESDGLFTVAEQNEIALGVPHGRLEIITGIDGHDAFLIQHEQINKHIICFLHEALPDIMGADGD</sequence>
<dbReference type="Proteomes" id="UP000015441">
    <property type="component" value="Unassembled WGS sequence"/>
</dbReference>
<dbReference type="Pfam" id="PF00561">
    <property type="entry name" value="Abhydrolase_1"/>
    <property type="match status" value="1"/>
</dbReference>
<dbReference type="SUPFAM" id="SSF53474">
    <property type="entry name" value="alpha/beta-Hydrolases"/>
    <property type="match status" value="1"/>
</dbReference>
<evidence type="ECO:0000256" key="3">
    <source>
        <dbReference type="PIRSR" id="PIRSR000443-1"/>
    </source>
</evidence>
<dbReference type="OrthoDB" id="191364at2759"/>
<comment type="caution">
    <text evidence="5">The sequence shown here is derived from an EMBL/GenBank/DDBJ whole genome shotgun (WGS) entry which is preliminary data.</text>
</comment>
<feature type="active site" evidence="3">
    <location>
        <position position="391"/>
    </location>
</feature>
<dbReference type="InterPro" id="IPR029058">
    <property type="entry name" value="AB_hydrolase_fold"/>
</dbReference>
<evidence type="ECO:0000259" key="4">
    <source>
        <dbReference type="Pfam" id="PF00561"/>
    </source>
</evidence>
<dbReference type="Gene3D" id="3.40.50.1820">
    <property type="entry name" value="alpha/beta hydrolase"/>
    <property type="match status" value="1"/>
</dbReference>
<protein>
    <recommendedName>
        <fullName evidence="4">AB hydrolase-1 domain-containing protein</fullName>
    </recommendedName>
</protein>
<keyword evidence="2" id="KW-0808">Transferase</keyword>
<name>N1JAI5_BLUG1</name>
<dbReference type="PIRSF" id="PIRSF000443">
    <property type="entry name" value="Homoser_Ac_trans"/>
    <property type="match status" value="1"/>
</dbReference>
<proteinExistence type="inferred from homology"/>
<dbReference type="HOGENOM" id="CLU_028760_5_0_1"/>
<dbReference type="AlphaFoldDB" id="N1JAI5"/>
<dbReference type="GO" id="GO:0071266">
    <property type="term" value="P:'de novo' L-methionine biosynthetic process"/>
    <property type="evidence" value="ECO:0007669"/>
    <property type="project" value="EnsemblFungi"/>
</dbReference>
<comment type="similarity">
    <text evidence="1">Belongs to the AB hydrolase superfamily. MetX family.</text>
</comment>
<evidence type="ECO:0000313" key="6">
    <source>
        <dbReference type="Proteomes" id="UP000015441"/>
    </source>
</evidence>
<gene>
    <name evidence="5" type="ORF">BGHDH14_bgh00105</name>
</gene>
<organism evidence="5 6">
    <name type="scientific">Blumeria graminis f. sp. hordei (strain DH14)</name>
    <name type="common">Barley powdery mildew</name>
    <name type="synonym">Oidium monilioides f. sp. hordei</name>
    <dbReference type="NCBI Taxonomy" id="546991"/>
    <lineage>
        <taxon>Eukaryota</taxon>
        <taxon>Fungi</taxon>
        <taxon>Dikarya</taxon>
        <taxon>Ascomycota</taxon>
        <taxon>Pezizomycotina</taxon>
        <taxon>Leotiomycetes</taxon>
        <taxon>Erysiphales</taxon>
        <taxon>Erysiphaceae</taxon>
        <taxon>Blumeria</taxon>
        <taxon>Blumeria hordei</taxon>
    </lineage>
</organism>
<feature type="active site" evidence="3">
    <location>
        <position position="420"/>
    </location>
</feature>
<accession>N1JAI5</accession>
<dbReference type="HAMAP" id="MF_00296">
    <property type="entry name" value="MetX_acyltransf"/>
    <property type="match status" value="1"/>
</dbReference>
<keyword evidence="6" id="KW-1185">Reference proteome</keyword>
<dbReference type="GO" id="GO:0004414">
    <property type="term" value="F:homoserine O-acetyltransferase activity"/>
    <property type="evidence" value="ECO:0007669"/>
    <property type="project" value="EnsemblFungi"/>
</dbReference>
<dbReference type="InterPro" id="IPR008220">
    <property type="entry name" value="HAT_MetX-like"/>
</dbReference>
<evidence type="ECO:0000256" key="2">
    <source>
        <dbReference type="ARBA" id="ARBA00022679"/>
    </source>
</evidence>
<evidence type="ECO:0000256" key="1">
    <source>
        <dbReference type="ARBA" id="ARBA00006886"/>
    </source>
</evidence>
<dbReference type="InterPro" id="IPR000073">
    <property type="entry name" value="AB_hydrolase_1"/>
</dbReference>
<dbReference type="FunCoup" id="N1JAI5">
    <property type="interactions" value="118"/>
</dbReference>
<reference evidence="5 6" key="1">
    <citation type="journal article" date="2010" name="Science">
        <title>Genome expansion and gene loss in powdery mildew fungi reveal tradeoffs in extreme parasitism.</title>
        <authorList>
            <person name="Spanu P.D."/>
            <person name="Abbott J.C."/>
            <person name="Amselem J."/>
            <person name="Burgis T.A."/>
            <person name="Soanes D.M."/>
            <person name="Stueber K."/>
            <person name="Ver Loren van Themaat E."/>
            <person name="Brown J.K.M."/>
            <person name="Butcher S.A."/>
            <person name="Gurr S.J."/>
            <person name="Lebrun M.-H."/>
            <person name="Ridout C.J."/>
            <person name="Schulze-Lefert P."/>
            <person name="Talbot N.J."/>
            <person name="Ahmadinejad N."/>
            <person name="Ametz C."/>
            <person name="Barton G.R."/>
            <person name="Benjdia M."/>
            <person name="Bidzinski P."/>
            <person name="Bindschedler L.V."/>
            <person name="Both M."/>
            <person name="Brewer M.T."/>
            <person name="Cadle-Davidson L."/>
            <person name="Cadle-Davidson M.M."/>
            <person name="Collemare J."/>
            <person name="Cramer R."/>
            <person name="Frenkel O."/>
            <person name="Godfrey D."/>
            <person name="Harriman J."/>
            <person name="Hoede C."/>
            <person name="King B.C."/>
            <person name="Klages S."/>
            <person name="Kleemann J."/>
            <person name="Knoll D."/>
            <person name="Koti P.S."/>
            <person name="Kreplak J."/>
            <person name="Lopez-Ruiz F.J."/>
            <person name="Lu X."/>
            <person name="Maekawa T."/>
            <person name="Mahanil S."/>
            <person name="Micali C."/>
            <person name="Milgroom M.G."/>
            <person name="Montana G."/>
            <person name="Noir S."/>
            <person name="O'Connell R.J."/>
            <person name="Oberhaensli S."/>
            <person name="Parlange F."/>
            <person name="Pedersen C."/>
            <person name="Quesneville H."/>
            <person name="Reinhardt R."/>
            <person name="Rott M."/>
            <person name="Sacristan S."/>
            <person name="Schmidt S.M."/>
            <person name="Schoen M."/>
            <person name="Skamnioti P."/>
            <person name="Sommer H."/>
            <person name="Stephens A."/>
            <person name="Takahara H."/>
            <person name="Thordal-Christensen H."/>
            <person name="Vigouroux M."/>
            <person name="Wessling R."/>
            <person name="Wicker T."/>
            <person name="Panstruga R."/>
        </authorList>
    </citation>
    <scope>NUCLEOTIDE SEQUENCE [LARGE SCALE GENOMIC DNA]</scope>
    <source>
        <strain evidence="5">DH14</strain>
    </source>
</reference>
<dbReference type="PANTHER" id="PTHR32268">
    <property type="entry name" value="HOMOSERINE O-ACETYLTRANSFERASE"/>
    <property type="match status" value="1"/>
</dbReference>
<dbReference type="NCBIfam" id="TIGR01392">
    <property type="entry name" value="homoserO_Ac_trn"/>
    <property type="match status" value="1"/>
</dbReference>
<dbReference type="InParanoid" id="N1JAI5"/>
<dbReference type="EMBL" id="CAUH01000645">
    <property type="protein sequence ID" value="CCU74813.1"/>
    <property type="molecule type" value="Genomic_DNA"/>
</dbReference>
<evidence type="ECO:0000313" key="5">
    <source>
        <dbReference type="EMBL" id="CCU74813.1"/>
    </source>
</evidence>
<dbReference type="GO" id="GO:0009092">
    <property type="term" value="P:homoserine metabolic process"/>
    <property type="evidence" value="ECO:0007669"/>
    <property type="project" value="TreeGrafter"/>
</dbReference>
<feature type="domain" description="AB hydrolase-1" evidence="4">
    <location>
        <begin position="62"/>
        <end position="250"/>
    </location>
</feature>
<dbReference type="PANTHER" id="PTHR32268:SF11">
    <property type="entry name" value="HOMOSERINE O-ACETYLTRANSFERASE"/>
    <property type="match status" value="1"/>
</dbReference>
<dbReference type="STRING" id="546991.N1JAI5"/>
<feature type="active site" description="Nucleophile" evidence="3">
    <location>
        <position position="161"/>
    </location>
</feature>
<dbReference type="eggNOG" id="ENOG502QRIX">
    <property type="taxonomic scope" value="Eukaryota"/>
</dbReference>